<dbReference type="Proteomes" id="UP000010866">
    <property type="component" value="Chromosome"/>
</dbReference>
<dbReference type="Gene3D" id="3.40.50.10480">
    <property type="entry name" value="Probable brix-domain ribosomal biogenesis protein"/>
    <property type="match status" value="1"/>
</dbReference>
<dbReference type="GO" id="GO:0006364">
    <property type="term" value="P:rRNA processing"/>
    <property type="evidence" value="ECO:0007669"/>
    <property type="project" value="InterPro"/>
</dbReference>
<sequence>MLITSSRKPSINTRSLCKNLASFFHCENINRGKMGMGEVLSLVEGDPGPLLIVGEYHGNPGSLIFYTPDGRELLSIRTSVTTVKKLQKKVSPKILPVATGHGDIAPILAKILAIQLVDEPSSPLVLEISDDQLDFFYEGQELFRLNIKTIR</sequence>
<dbReference type="STRING" id="867904.Metho_1889"/>
<organism evidence="4 5">
    <name type="scientific">Methanomethylovorans hollandica (strain DSM 15978 / NBRC 107637 / DMS1)</name>
    <dbReference type="NCBI Taxonomy" id="867904"/>
    <lineage>
        <taxon>Archaea</taxon>
        <taxon>Methanobacteriati</taxon>
        <taxon>Methanobacteriota</taxon>
        <taxon>Stenosarchaea group</taxon>
        <taxon>Methanomicrobia</taxon>
        <taxon>Methanosarcinales</taxon>
        <taxon>Methanosarcinaceae</taxon>
        <taxon>Methanomethylovorans</taxon>
    </lineage>
</organism>
<accession>L0KY71</accession>
<dbReference type="InterPro" id="IPR023548">
    <property type="entry name" value="Brix_dom_Rbsml_bgen_prot"/>
</dbReference>
<name>L0KY71_METHD</name>
<dbReference type="GO" id="GO:1990904">
    <property type="term" value="C:ribonucleoprotein complex"/>
    <property type="evidence" value="ECO:0007669"/>
    <property type="project" value="UniProtKB-KW"/>
</dbReference>
<evidence type="ECO:0000256" key="2">
    <source>
        <dbReference type="HAMAP-Rule" id="MF_00699"/>
    </source>
</evidence>
<evidence type="ECO:0000259" key="3">
    <source>
        <dbReference type="PROSITE" id="PS50833"/>
    </source>
</evidence>
<dbReference type="InterPro" id="IPR007109">
    <property type="entry name" value="Brix"/>
</dbReference>
<feature type="domain" description="Brix" evidence="3">
    <location>
        <begin position="1"/>
        <end position="151"/>
    </location>
</feature>
<dbReference type="SUPFAM" id="SSF52954">
    <property type="entry name" value="Class II aaRS ABD-related"/>
    <property type="match status" value="1"/>
</dbReference>
<protein>
    <recommendedName>
        <fullName evidence="2">Probable Brix domain-containing ribosomal biogenesis protein</fullName>
    </recommendedName>
</protein>
<evidence type="ECO:0000313" key="4">
    <source>
        <dbReference type="EMBL" id="AGB50066.1"/>
    </source>
</evidence>
<dbReference type="HAMAP" id="MF_00699">
    <property type="entry name" value="BriX"/>
    <property type="match status" value="1"/>
</dbReference>
<proteinExistence type="inferred from homology"/>
<keyword evidence="1 2" id="KW-0690">Ribosome biogenesis</keyword>
<evidence type="ECO:0000256" key="1">
    <source>
        <dbReference type="ARBA" id="ARBA00022517"/>
    </source>
</evidence>
<dbReference type="HOGENOM" id="CLU_107897_2_0_2"/>
<dbReference type="PROSITE" id="PS50833">
    <property type="entry name" value="BRIX"/>
    <property type="match status" value="1"/>
</dbReference>
<dbReference type="EMBL" id="CP003362">
    <property type="protein sequence ID" value="AGB50066.1"/>
    <property type="molecule type" value="Genomic_DNA"/>
</dbReference>
<keyword evidence="4" id="KW-0687">Ribonucleoprotein</keyword>
<dbReference type="GO" id="GO:0019843">
    <property type="term" value="F:rRNA binding"/>
    <property type="evidence" value="ECO:0007669"/>
    <property type="project" value="InterPro"/>
</dbReference>
<reference evidence="5" key="1">
    <citation type="submission" date="2012-02" db="EMBL/GenBank/DDBJ databases">
        <title>Complete sequence of chromosome of Methanomethylovorans hollandica DSM 15978.</title>
        <authorList>
            <person name="Lucas S."/>
            <person name="Copeland A."/>
            <person name="Lapidus A."/>
            <person name="Glavina del Rio T."/>
            <person name="Dalin E."/>
            <person name="Tice H."/>
            <person name="Bruce D."/>
            <person name="Goodwin L."/>
            <person name="Pitluck S."/>
            <person name="Peters L."/>
            <person name="Mikhailova N."/>
            <person name="Held B."/>
            <person name="Kyrpides N."/>
            <person name="Mavromatis K."/>
            <person name="Ivanova N."/>
            <person name="Brettin T."/>
            <person name="Detter J.C."/>
            <person name="Han C."/>
            <person name="Larimer F."/>
            <person name="Land M."/>
            <person name="Hauser L."/>
            <person name="Markowitz V."/>
            <person name="Cheng J.-F."/>
            <person name="Hugenholtz P."/>
            <person name="Woyke T."/>
            <person name="Wu D."/>
            <person name="Spring S."/>
            <person name="Schroeder M."/>
            <person name="Brambilla E."/>
            <person name="Klenk H.-P."/>
            <person name="Eisen J.A."/>
        </authorList>
    </citation>
    <scope>NUCLEOTIDE SEQUENCE [LARGE SCALE GENOMIC DNA]</scope>
    <source>
        <strain evidence="5">DSM 15978 / NBRC 107637 / DMS1</strain>
    </source>
</reference>
<evidence type="ECO:0000313" key="5">
    <source>
        <dbReference type="Proteomes" id="UP000010866"/>
    </source>
</evidence>
<dbReference type="KEGG" id="mhz:Metho_1889"/>
<dbReference type="AlphaFoldDB" id="L0KY71"/>
<dbReference type="SMART" id="SM00879">
    <property type="entry name" value="Brix"/>
    <property type="match status" value="1"/>
</dbReference>
<comment type="function">
    <text evidence="2">Probably involved in the biogenesis of the ribosome.</text>
</comment>
<keyword evidence="5" id="KW-1185">Reference proteome</keyword>
<gene>
    <name evidence="4" type="ordered locus">Metho_1889</name>
</gene>